<reference evidence="1" key="2">
    <citation type="submission" date="2025-08" db="UniProtKB">
        <authorList>
            <consortium name="Ensembl"/>
        </authorList>
    </citation>
    <scope>IDENTIFICATION</scope>
    <source>
        <strain evidence="1">Thorbecke</strain>
    </source>
</reference>
<reference evidence="1" key="3">
    <citation type="submission" date="2025-09" db="UniProtKB">
        <authorList>
            <consortium name="Ensembl"/>
        </authorList>
    </citation>
    <scope>IDENTIFICATION</scope>
    <source>
        <strain evidence="1">Thorbecke</strain>
    </source>
</reference>
<proteinExistence type="predicted"/>
<organism evidence="1 2">
    <name type="scientific">Oryctolagus cuniculus</name>
    <name type="common">Rabbit</name>
    <dbReference type="NCBI Taxonomy" id="9986"/>
    <lineage>
        <taxon>Eukaryota</taxon>
        <taxon>Metazoa</taxon>
        <taxon>Chordata</taxon>
        <taxon>Craniata</taxon>
        <taxon>Vertebrata</taxon>
        <taxon>Euteleostomi</taxon>
        <taxon>Mammalia</taxon>
        <taxon>Eutheria</taxon>
        <taxon>Euarchontoglires</taxon>
        <taxon>Glires</taxon>
        <taxon>Lagomorpha</taxon>
        <taxon>Leporidae</taxon>
        <taxon>Oryctolagus</taxon>
    </lineage>
</organism>
<evidence type="ECO:0000313" key="1">
    <source>
        <dbReference type="Ensembl" id="ENSOCUP00000030744.1"/>
    </source>
</evidence>
<dbReference type="STRING" id="9986.ENSOCUP00000030744"/>
<dbReference type="AlphaFoldDB" id="A0A5F9CB82"/>
<dbReference type="InParanoid" id="A0A5F9CB82"/>
<keyword evidence="2" id="KW-1185">Reference proteome</keyword>
<protein>
    <submittedName>
        <fullName evidence="1">Uncharacterized protein</fullName>
    </submittedName>
</protein>
<reference evidence="1 2" key="1">
    <citation type="journal article" date="2011" name="Nature">
        <title>A high-resolution map of human evolutionary constraint using 29 mammals.</title>
        <authorList>
            <person name="Lindblad-Toh K."/>
            <person name="Garber M."/>
            <person name="Zuk O."/>
            <person name="Lin M.F."/>
            <person name="Parker B.J."/>
            <person name="Washietl S."/>
            <person name="Kheradpour P."/>
            <person name="Ernst J."/>
            <person name="Jordan G."/>
            <person name="Mauceli E."/>
            <person name="Ward L.D."/>
            <person name="Lowe C.B."/>
            <person name="Holloway A.K."/>
            <person name="Clamp M."/>
            <person name="Gnerre S."/>
            <person name="Alfoldi J."/>
            <person name="Beal K."/>
            <person name="Chang J."/>
            <person name="Clawson H."/>
            <person name="Cuff J."/>
            <person name="Di Palma F."/>
            <person name="Fitzgerald S."/>
            <person name="Flicek P."/>
            <person name="Guttman M."/>
            <person name="Hubisz M.J."/>
            <person name="Jaffe D.B."/>
            <person name="Jungreis I."/>
            <person name="Kent W.J."/>
            <person name="Kostka D."/>
            <person name="Lara M."/>
            <person name="Martins A.L."/>
            <person name="Massingham T."/>
            <person name="Moltke I."/>
            <person name="Raney B.J."/>
            <person name="Rasmussen M.D."/>
            <person name="Robinson J."/>
            <person name="Stark A."/>
            <person name="Vilella A.J."/>
            <person name="Wen J."/>
            <person name="Xie X."/>
            <person name="Zody M.C."/>
            <person name="Baldwin J."/>
            <person name="Bloom T."/>
            <person name="Chin C.W."/>
            <person name="Heiman D."/>
            <person name="Nicol R."/>
            <person name="Nusbaum C."/>
            <person name="Young S."/>
            <person name="Wilkinson J."/>
            <person name="Worley K.C."/>
            <person name="Kovar C.L."/>
            <person name="Muzny D.M."/>
            <person name="Gibbs R.A."/>
            <person name="Cree A."/>
            <person name="Dihn H.H."/>
            <person name="Fowler G."/>
            <person name="Jhangiani S."/>
            <person name="Joshi V."/>
            <person name="Lee S."/>
            <person name="Lewis L.R."/>
            <person name="Nazareth L.V."/>
            <person name="Okwuonu G."/>
            <person name="Santibanez J."/>
            <person name="Warren W.C."/>
            <person name="Mardis E.R."/>
            <person name="Weinstock G.M."/>
            <person name="Wilson R.K."/>
            <person name="Delehaunty K."/>
            <person name="Dooling D."/>
            <person name="Fronik C."/>
            <person name="Fulton L."/>
            <person name="Fulton B."/>
            <person name="Graves T."/>
            <person name="Minx P."/>
            <person name="Sodergren E."/>
            <person name="Birney E."/>
            <person name="Margulies E.H."/>
            <person name="Herrero J."/>
            <person name="Green E.D."/>
            <person name="Haussler D."/>
            <person name="Siepel A."/>
            <person name="Goldman N."/>
            <person name="Pollard K.S."/>
            <person name="Pedersen J.S."/>
            <person name="Lander E.S."/>
            <person name="Kellis M."/>
        </authorList>
    </citation>
    <scope>NUCLEOTIDE SEQUENCE [LARGE SCALE GENOMIC DNA]</scope>
    <source>
        <strain evidence="2">Thorbecke</strain>
    </source>
</reference>
<sequence length="77" mass="8875">MEAPIFSECLWWWIKVDRPNDASDGTVQLHGLPLECSKGEIARFFQGVLRSLEVAGVKSRPTRKIQTYKSQQQHLVY</sequence>
<dbReference type="Proteomes" id="UP000001811">
    <property type="component" value="Unplaced"/>
</dbReference>
<evidence type="ECO:0000313" key="2">
    <source>
        <dbReference type="Proteomes" id="UP000001811"/>
    </source>
</evidence>
<dbReference type="Ensembl" id="ENSOCUT00000044607.1">
    <property type="protein sequence ID" value="ENSOCUP00000030744.1"/>
    <property type="gene ID" value="ENSOCUG00000037189.1"/>
</dbReference>
<accession>A0A5F9CB82</accession>
<name>A0A5F9CB82_RABIT</name>
<dbReference type="GeneTree" id="ENSGT00900000143820"/>